<gene>
    <name evidence="2" type="ORF">CC1G_08280</name>
</gene>
<reference evidence="2 3" key="1">
    <citation type="journal article" date="2010" name="Proc. Natl. Acad. Sci. U.S.A.">
        <title>Insights into evolution of multicellular fungi from the assembled chromosomes of the mushroom Coprinopsis cinerea (Coprinus cinereus).</title>
        <authorList>
            <person name="Stajich J.E."/>
            <person name="Wilke S.K."/>
            <person name="Ahren D."/>
            <person name="Au C.H."/>
            <person name="Birren B.W."/>
            <person name="Borodovsky M."/>
            <person name="Burns C."/>
            <person name="Canback B."/>
            <person name="Casselton L.A."/>
            <person name="Cheng C.K."/>
            <person name="Deng J."/>
            <person name="Dietrich F.S."/>
            <person name="Fargo D.C."/>
            <person name="Farman M.L."/>
            <person name="Gathman A.C."/>
            <person name="Goldberg J."/>
            <person name="Guigo R."/>
            <person name="Hoegger P.J."/>
            <person name="Hooker J.B."/>
            <person name="Huggins A."/>
            <person name="James T.Y."/>
            <person name="Kamada T."/>
            <person name="Kilaru S."/>
            <person name="Kodira C."/>
            <person name="Kues U."/>
            <person name="Kupfer D."/>
            <person name="Kwan H.S."/>
            <person name="Lomsadze A."/>
            <person name="Li W."/>
            <person name="Lilly W.W."/>
            <person name="Ma L.J."/>
            <person name="Mackey A.J."/>
            <person name="Manning G."/>
            <person name="Martin F."/>
            <person name="Muraguchi H."/>
            <person name="Natvig D.O."/>
            <person name="Palmerini H."/>
            <person name="Ramesh M.A."/>
            <person name="Rehmeyer C.J."/>
            <person name="Roe B.A."/>
            <person name="Shenoy N."/>
            <person name="Stanke M."/>
            <person name="Ter-Hovhannisyan V."/>
            <person name="Tunlid A."/>
            <person name="Velagapudi R."/>
            <person name="Vision T.J."/>
            <person name="Zeng Q."/>
            <person name="Zolan M.E."/>
            <person name="Pukkila P.J."/>
        </authorList>
    </citation>
    <scope>NUCLEOTIDE SEQUENCE [LARGE SCALE GENOMIC DNA]</scope>
    <source>
        <strain evidence="3">Okayama-7 / 130 / ATCC MYA-4618 / FGSC 9003</strain>
    </source>
</reference>
<feature type="region of interest" description="Disordered" evidence="1">
    <location>
        <begin position="1"/>
        <end position="71"/>
    </location>
</feature>
<comment type="caution">
    <text evidence="2">The sequence shown here is derived from an EMBL/GenBank/DDBJ whole genome shotgun (WGS) entry which is preliminary data.</text>
</comment>
<dbReference type="RefSeq" id="XP_001841136.1">
    <property type="nucleotide sequence ID" value="XM_001841084.1"/>
</dbReference>
<dbReference type="KEGG" id="cci:CC1G_08280"/>
<dbReference type="GeneID" id="6017809"/>
<proteinExistence type="predicted"/>
<accession>A8PG34</accession>
<evidence type="ECO:0000313" key="2">
    <source>
        <dbReference type="EMBL" id="EAU80673.1"/>
    </source>
</evidence>
<keyword evidence="3" id="KW-1185">Reference proteome</keyword>
<dbReference type="EMBL" id="AACS02000002">
    <property type="protein sequence ID" value="EAU80673.1"/>
    <property type="molecule type" value="Genomic_DNA"/>
</dbReference>
<name>A8PG34_COPC7</name>
<evidence type="ECO:0000256" key="1">
    <source>
        <dbReference type="SAM" id="MobiDB-lite"/>
    </source>
</evidence>
<feature type="compositionally biased region" description="Basic and acidic residues" evidence="1">
    <location>
        <begin position="25"/>
        <end position="41"/>
    </location>
</feature>
<dbReference type="InParanoid" id="A8PG34"/>
<organism evidence="2 3">
    <name type="scientific">Coprinopsis cinerea (strain Okayama-7 / 130 / ATCC MYA-4618 / FGSC 9003)</name>
    <name type="common">Inky cap fungus</name>
    <name type="synonym">Hormographiella aspergillata</name>
    <dbReference type="NCBI Taxonomy" id="240176"/>
    <lineage>
        <taxon>Eukaryota</taxon>
        <taxon>Fungi</taxon>
        <taxon>Dikarya</taxon>
        <taxon>Basidiomycota</taxon>
        <taxon>Agaricomycotina</taxon>
        <taxon>Agaricomycetes</taxon>
        <taxon>Agaricomycetidae</taxon>
        <taxon>Agaricales</taxon>
        <taxon>Agaricineae</taxon>
        <taxon>Psathyrellaceae</taxon>
        <taxon>Coprinopsis</taxon>
    </lineage>
</organism>
<dbReference type="VEuPathDB" id="FungiDB:CC1G_08280"/>
<dbReference type="Proteomes" id="UP000001861">
    <property type="component" value="Unassembled WGS sequence"/>
</dbReference>
<feature type="compositionally biased region" description="Basic and acidic residues" evidence="1">
    <location>
        <begin position="50"/>
        <end position="71"/>
    </location>
</feature>
<sequence length="71" mass="8162">MASQFENTAKKPGSNEANKSRKKKGYEMKEEEKRMEEKGEVETTTSKIDPPSRMERTKTHGEGGDEREIEE</sequence>
<dbReference type="AlphaFoldDB" id="A8PG34"/>
<evidence type="ECO:0000313" key="3">
    <source>
        <dbReference type="Proteomes" id="UP000001861"/>
    </source>
</evidence>
<protein>
    <submittedName>
        <fullName evidence="2">Uncharacterized protein</fullName>
    </submittedName>
</protein>